<evidence type="ECO:0000313" key="2">
    <source>
        <dbReference type="Proteomes" id="UP000515430"/>
    </source>
</evidence>
<proteinExistence type="predicted"/>
<dbReference type="KEGG" id="vg:62682486"/>
<keyword evidence="2" id="KW-1185">Reference proteome</keyword>
<name>A0A7G5B0Z3_9CAUD</name>
<reference evidence="2" key="1">
    <citation type="submission" date="2020-06" db="EMBL/GenBank/DDBJ databases">
        <title>Complete genome sequences of Providencia rettgeri bacteriophages PibeRecoleta, Stilesk and PatoteraRojo.</title>
        <authorList>
            <person name="Batinovic S."/>
            <person name="Chan H.T."/>
            <person name="Stiles J."/>
            <person name="Petrovski S."/>
        </authorList>
    </citation>
    <scope>NUCLEOTIDE SEQUENCE [LARGE SCALE GENOMIC DNA]</scope>
</reference>
<sequence length="177" mass="20364">MQSISTYFKSNRMYAKSKHGTTKINFDAALSNEDNNRAVAQKHIEELNAKRGDLLPFEIKHSAPESSNYNGYVWLIDVVEVEKPLHMSITVKFLPCTNTLPARMRVYSWLFPRGKTINYGRWDGFKWETTSGCALYAALEMLGMINEHLYNHKVPTVYRLGQYIETFDGDRVFSLVG</sequence>
<dbReference type="EMBL" id="MT675124">
    <property type="protein sequence ID" value="QMV29966.1"/>
    <property type="molecule type" value="Genomic_DNA"/>
</dbReference>
<dbReference type="RefSeq" id="YP_009999852.1">
    <property type="nucleotide sequence ID" value="NC_053009.1"/>
</dbReference>
<organism evidence="1 2">
    <name type="scientific">Providencia phage vB_PreS-PibeRecoleta</name>
    <dbReference type="NCBI Taxonomy" id="2761109"/>
    <lineage>
        <taxon>Viruses</taxon>
        <taxon>Duplodnaviria</taxon>
        <taxon>Heunggongvirae</taxon>
        <taxon>Uroviricota</taxon>
        <taxon>Caudoviricetes</taxon>
        <taxon>Casjensviridae</taxon>
        <taxon>Redjacvirus</taxon>
        <taxon>Redjacvirus piberecoleta</taxon>
    </lineage>
</organism>
<dbReference type="Proteomes" id="UP000515430">
    <property type="component" value="Segment"/>
</dbReference>
<evidence type="ECO:0000313" key="1">
    <source>
        <dbReference type="EMBL" id="QMV29966.1"/>
    </source>
</evidence>
<accession>A0A7G5B0Z3</accession>
<protein>
    <submittedName>
        <fullName evidence="1">Uncharacterized protein</fullName>
    </submittedName>
</protein>
<dbReference type="GeneID" id="62682486"/>